<keyword evidence="9" id="KW-0862">Zinc</keyword>
<keyword evidence="28" id="KW-1185">Reference proteome</keyword>
<feature type="compositionally biased region" description="Basic and acidic residues" evidence="19">
    <location>
        <begin position="3892"/>
        <end position="3907"/>
    </location>
</feature>
<dbReference type="Gene3D" id="2.170.300.10">
    <property type="entry name" value="Tie2 ligand-binding domain superfamily"/>
    <property type="match status" value="3"/>
</dbReference>
<feature type="disulfide bond" evidence="17">
    <location>
        <begin position="1130"/>
        <end position="1147"/>
    </location>
</feature>
<feature type="coiled-coil region" evidence="18">
    <location>
        <begin position="1520"/>
        <end position="1547"/>
    </location>
</feature>
<feature type="signal peptide" evidence="20">
    <location>
        <begin position="1"/>
        <end position="18"/>
    </location>
</feature>
<feature type="region of interest" description="Disordered" evidence="19">
    <location>
        <begin position="4139"/>
        <end position="4164"/>
    </location>
</feature>
<evidence type="ECO:0000256" key="17">
    <source>
        <dbReference type="PROSITE-ProRule" id="PRU00460"/>
    </source>
</evidence>
<dbReference type="InterPro" id="IPR018200">
    <property type="entry name" value="USP_CS"/>
</dbReference>
<evidence type="ECO:0000256" key="20">
    <source>
        <dbReference type="SAM" id="SignalP"/>
    </source>
</evidence>
<feature type="compositionally biased region" description="Basic and acidic residues" evidence="19">
    <location>
        <begin position="4097"/>
        <end position="4124"/>
    </location>
</feature>
<dbReference type="InterPro" id="IPR002049">
    <property type="entry name" value="LE_dom"/>
</dbReference>
<dbReference type="PANTHER" id="PTHR10574:SF197">
    <property type="entry name" value="LAMININ SUBUNIT BETA-1 ISOFORM X1"/>
    <property type="match status" value="1"/>
</dbReference>
<feature type="domain" description="Laminin EGF-like" evidence="21">
    <location>
        <begin position="1128"/>
        <end position="1175"/>
    </location>
</feature>
<feature type="compositionally biased region" description="Low complexity" evidence="19">
    <location>
        <begin position="5139"/>
        <end position="5152"/>
    </location>
</feature>
<feature type="disulfide bond" evidence="17">
    <location>
        <begin position="2998"/>
        <end position="3007"/>
    </location>
</feature>
<feature type="domain" description="Laminin EGF-like" evidence="21">
    <location>
        <begin position="1176"/>
        <end position="1225"/>
    </location>
</feature>
<dbReference type="PROSITE" id="PS01248">
    <property type="entry name" value="EGF_LAM_1"/>
    <property type="match status" value="11"/>
</dbReference>
<comment type="subcellular location">
    <subcellularLocation>
        <location evidence="1">Secreted</location>
        <location evidence="1">Extracellular space</location>
        <location evidence="1">Extracellular matrix</location>
        <location evidence="1">Basement membrane</location>
    </subcellularLocation>
</comment>
<dbReference type="GO" id="GO:0043256">
    <property type="term" value="C:laminin complex"/>
    <property type="evidence" value="ECO:0007669"/>
    <property type="project" value="TreeGrafter"/>
</dbReference>
<feature type="disulfide bond" evidence="17">
    <location>
        <begin position="1149"/>
        <end position="1158"/>
    </location>
</feature>
<evidence type="ECO:0000256" key="16">
    <source>
        <dbReference type="PROSITE-ProRule" id="PRU00134"/>
    </source>
</evidence>
<dbReference type="InterPro" id="IPR056863">
    <property type="entry name" value="LMN_ATRN_NET-like_EGF"/>
</dbReference>
<evidence type="ECO:0000313" key="28">
    <source>
        <dbReference type="Proteomes" id="UP000824219"/>
    </source>
</evidence>
<feature type="domain" description="Laminin EGF-like" evidence="21">
    <location>
        <begin position="2868"/>
        <end position="2919"/>
    </location>
</feature>
<feature type="disulfide bond" evidence="17">
    <location>
        <begin position="2655"/>
        <end position="2672"/>
    </location>
</feature>
<feature type="domain" description="Laminin EGF-like" evidence="21">
    <location>
        <begin position="333"/>
        <end position="395"/>
    </location>
</feature>
<keyword evidence="10" id="KW-0084">Basement membrane</keyword>
<keyword evidence="12 18" id="KW-0175">Coiled coil</keyword>
<feature type="region of interest" description="Disordered" evidence="19">
    <location>
        <begin position="3877"/>
        <end position="4124"/>
    </location>
</feature>
<feature type="compositionally biased region" description="Polar residues" evidence="19">
    <location>
        <begin position="3879"/>
        <end position="3888"/>
    </location>
</feature>
<feature type="disulfide bond" evidence="17">
    <location>
        <begin position="2979"/>
        <end position="2996"/>
    </location>
</feature>
<evidence type="ECO:0000256" key="1">
    <source>
        <dbReference type="ARBA" id="ARBA00004302"/>
    </source>
</evidence>
<dbReference type="Gene3D" id="2.60.120.260">
    <property type="entry name" value="Galactose-binding domain-like"/>
    <property type="match status" value="2"/>
</dbReference>
<keyword evidence="8 16" id="KW-0863">Zinc-finger</keyword>
<feature type="compositionally biased region" description="Acidic residues" evidence="19">
    <location>
        <begin position="4797"/>
        <end position="4813"/>
    </location>
</feature>
<dbReference type="Pfam" id="PF24973">
    <property type="entry name" value="EGF_LMN_ATRN"/>
    <property type="match status" value="4"/>
</dbReference>
<feature type="domain" description="Laminin EGF-like" evidence="21">
    <location>
        <begin position="3025"/>
        <end position="3071"/>
    </location>
</feature>
<feature type="disulfide bond" evidence="17">
    <location>
        <begin position="2375"/>
        <end position="2389"/>
    </location>
</feature>
<dbReference type="Pfam" id="PF00055">
    <property type="entry name" value="Laminin_N"/>
    <property type="match status" value="2"/>
</dbReference>
<dbReference type="PRINTS" id="PR00011">
    <property type="entry name" value="EGFLAMININ"/>
</dbReference>
<evidence type="ECO:0000259" key="21">
    <source>
        <dbReference type="PROSITE" id="PS50027"/>
    </source>
</evidence>
<evidence type="ECO:0000259" key="26">
    <source>
        <dbReference type="PROSITE" id="PS51203"/>
    </source>
</evidence>
<dbReference type="FunFam" id="2.10.25.10:FF:000145">
    <property type="entry name" value="Laminin subunit beta 1"/>
    <property type="match status" value="2"/>
</dbReference>
<keyword evidence="2" id="KW-0964">Secreted</keyword>
<dbReference type="PROSITE" id="PS00972">
    <property type="entry name" value="USP_1"/>
    <property type="match status" value="1"/>
</dbReference>
<feature type="disulfide bond" evidence="17">
    <location>
        <begin position="1197"/>
        <end position="1206"/>
    </location>
</feature>
<evidence type="ECO:0000256" key="14">
    <source>
        <dbReference type="ARBA" id="ARBA00023180"/>
    </source>
</evidence>
<dbReference type="CDD" id="cd06463">
    <property type="entry name" value="p23_like"/>
    <property type="match status" value="1"/>
</dbReference>
<feature type="chain" id="PRO_5038405818" description="Laminin subunit beta-2-like" evidence="20">
    <location>
        <begin position="19"/>
        <end position="5192"/>
    </location>
</feature>
<feature type="disulfide bond" evidence="17">
    <location>
        <begin position="817"/>
        <end position="829"/>
    </location>
</feature>
<dbReference type="PROSITE" id="PS00022">
    <property type="entry name" value="EGF_1"/>
    <property type="match status" value="1"/>
</dbReference>
<feature type="disulfide bond" evidence="17">
    <location>
        <begin position="2182"/>
        <end position="2191"/>
    </location>
</feature>
<feature type="compositionally biased region" description="Polar residues" evidence="19">
    <location>
        <begin position="4011"/>
        <end position="4021"/>
    </location>
</feature>
<feature type="domain" description="Laminin EGF-like" evidence="21">
    <location>
        <begin position="2701"/>
        <end position="2746"/>
    </location>
</feature>
<dbReference type="FunFam" id="3.90.70.10:FF:000012">
    <property type="entry name" value="ubiquitin carboxyl-terminal hydrolase 19 isoform X2"/>
    <property type="match status" value="1"/>
</dbReference>
<feature type="compositionally biased region" description="Polar residues" evidence="19">
    <location>
        <begin position="3230"/>
        <end position="3244"/>
    </location>
</feature>
<dbReference type="Pfam" id="PF04969">
    <property type="entry name" value="CS"/>
    <property type="match status" value="1"/>
</dbReference>
<feature type="disulfide bond" evidence="17">
    <location>
        <begin position="1128"/>
        <end position="1140"/>
    </location>
</feature>
<feature type="domain" description="USP" evidence="22">
    <location>
        <begin position="4389"/>
        <end position="5118"/>
    </location>
</feature>
<keyword evidence="7" id="KW-0677">Repeat</keyword>
<comment type="caution">
    <text evidence="17">Lacks conserved residue(s) required for the propagation of feature annotation.</text>
</comment>
<feature type="domain" description="Laminin N-terminal" evidence="25">
    <location>
        <begin position="29"/>
        <end position="268"/>
    </location>
</feature>
<feature type="disulfide bond" evidence="17">
    <location>
        <begin position="479"/>
        <end position="488"/>
    </location>
</feature>
<dbReference type="PROSITE" id="PS50235">
    <property type="entry name" value="USP_3"/>
    <property type="match status" value="1"/>
</dbReference>
<evidence type="ECO:0008006" key="29">
    <source>
        <dbReference type="Google" id="ProtNLM"/>
    </source>
</evidence>
<feature type="compositionally biased region" description="Basic and acidic residues" evidence="19">
    <location>
        <begin position="4037"/>
        <end position="4050"/>
    </location>
</feature>
<feature type="domain" description="Laminin EGF-like" evidence="21">
    <location>
        <begin position="817"/>
        <end position="864"/>
    </location>
</feature>
<evidence type="ECO:0000256" key="13">
    <source>
        <dbReference type="ARBA" id="ARBA00023157"/>
    </source>
</evidence>
<feature type="disulfide bond" evidence="17">
    <location>
        <begin position="2363"/>
        <end position="2372"/>
    </location>
</feature>
<dbReference type="FunFam" id="2.10.25.10:FF:000090">
    <property type="entry name" value="laminin subunit alpha"/>
    <property type="match status" value="2"/>
</dbReference>
<feature type="disulfide bond" evidence="17">
    <location>
        <begin position="1176"/>
        <end position="1188"/>
    </location>
</feature>
<dbReference type="FunFam" id="2.10.25.10:FF:000065">
    <property type="entry name" value="Laminin subunit beta 1"/>
    <property type="match status" value="2"/>
</dbReference>
<protein>
    <recommendedName>
        <fullName evidence="29">Laminin subunit beta-2-like</fullName>
    </recommendedName>
</protein>
<feature type="domain" description="Laminin N-terminal" evidence="25">
    <location>
        <begin position="1913"/>
        <end position="2152"/>
    </location>
</feature>
<feature type="disulfide bond" evidence="17">
    <location>
        <begin position="990"/>
        <end position="999"/>
    </location>
</feature>
<evidence type="ECO:0000259" key="25">
    <source>
        <dbReference type="PROSITE" id="PS51117"/>
    </source>
</evidence>
<keyword evidence="3" id="KW-0272">Extracellular matrix</keyword>
<feature type="domain" description="Laminin IV type B" evidence="24">
    <location>
        <begin position="2431"/>
        <end position="2647"/>
    </location>
</feature>
<dbReference type="GO" id="GO:0070831">
    <property type="term" value="P:basement membrane assembly"/>
    <property type="evidence" value="ECO:0007669"/>
    <property type="project" value="TreeGrafter"/>
</dbReference>
<dbReference type="GO" id="GO:0007411">
    <property type="term" value="P:axon guidance"/>
    <property type="evidence" value="ECO:0007669"/>
    <property type="project" value="TreeGrafter"/>
</dbReference>
<evidence type="ECO:0000256" key="2">
    <source>
        <dbReference type="ARBA" id="ARBA00022525"/>
    </source>
</evidence>
<feature type="disulfide bond" evidence="17">
    <location>
        <begin position="2977"/>
        <end position="2989"/>
    </location>
</feature>
<dbReference type="CDD" id="cd02674">
    <property type="entry name" value="Peptidase_C19R"/>
    <property type="match status" value="1"/>
</dbReference>
<dbReference type="PROSITE" id="PS01360">
    <property type="entry name" value="ZF_MYND_1"/>
    <property type="match status" value="1"/>
</dbReference>
<feature type="disulfide bond" evidence="17">
    <location>
        <begin position="1044"/>
        <end position="1053"/>
    </location>
</feature>
<feature type="disulfide bond" evidence="17">
    <location>
        <begin position="2701"/>
        <end position="2713"/>
    </location>
</feature>
<feature type="disulfide bond" evidence="17">
    <location>
        <begin position="1209"/>
        <end position="1223"/>
    </location>
</feature>
<evidence type="ECO:0000256" key="12">
    <source>
        <dbReference type="ARBA" id="ARBA00023054"/>
    </source>
</evidence>
<feature type="domain" description="Laminin EGF-like" evidence="21">
    <location>
        <begin position="396"/>
        <end position="455"/>
    </location>
</feature>
<feature type="domain" description="CS" evidence="26">
    <location>
        <begin position="3790"/>
        <end position="3880"/>
    </location>
</feature>
<dbReference type="GO" id="GO:0009888">
    <property type="term" value="P:tissue development"/>
    <property type="evidence" value="ECO:0007669"/>
    <property type="project" value="TreeGrafter"/>
</dbReference>
<feature type="compositionally biased region" description="Low complexity" evidence="19">
    <location>
        <begin position="3739"/>
        <end position="3749"/>
    </location>
</feature>
<dbReference type="GO" id="GO:0034446">
    <property type="term" value="P:substrate adhesion-dependent cell spreading"/>
    <property type="evidence" value="ECO:0007669"/>
    <property type="project" value="TreeGrafter"/>
</dbReference>
<feature type="domain" description="Laminin EGF-like" evidence="21">
    <location>
        <begin position="269"/>
        <end position="332"/>
    </location>
</feature>
<feature type="coiled-coil region" evidence="18">
    <location>
        <begin position="1316"/>
        <end position="1343"/>
    </location>
</feature>
<dbReference type="InterPro" id="IPR002893">
    <property type="entry name" value="Znf_MYND"/>
</dbReference>
<dbReference type="EMBL" id="JAHKSW010000015">
    <property type="protein sequence ID" value="KAG7323044.1"/>
    <property type="molecule type" value="Genomic_DNA"/>
</dbReference>
<feature type="domain" description="Laminin EGF-like" evidence="21">
    <location>
        <begin position="865"/>
        <end position="910"/>
    </location>
</feature>
<feature type="disulfide bond" evidence="17">
    <location>
        <begin position="2310"/>
        <end position="2319"/>
    </location>
</feature>
<feature type="compositionally biased region" description="Basic and acidic residues" evidence="19">
    <location>
        <begin position="3756"/>
        <end position="3780"/>
    </location>
</feature>
<feature type="region of interest" description="Disordered" evidence="19">
    <location>
        <begin position="5139"/>
        <end position="5170"/>
    </location>
</feature>
<dbReference type="PROSITE" id="PS50027">
    <property type="entry name" value="EGF_LAM_2"/>
    <property type="match status" value="21"/>
</dbReference>
<keyword evidence="6 20" id="KW-0732">Signal</keyword>
<dbReference type="FunFam" id="2.170.300.10:FF:000001">
    <property type="entry name" value="Laminin subunit beta-1"/>
    <property type="match status" value="2"/>
</dbReference>
<evidence type="ECO:0000259" key="24">
    <source>
        <dbReference type="PROSITE" id="PS51116"/>
    </source>
</evidence>
<dbReference type="GO" id="GO:0016477">
    <property type="term" value="P:cell migration"/>
    <property type="evidence" value="ECO:0007669"/>
    <property type="project" value="TreeGrafter"/>
</dbReference>
<dbReference type="SMART" id="SM00180">
    <property type="entry name" value="EGF_Lam"/>
    <property type="match status" value="26"/>
</dbReference>
<feature type="disulfide bond" evidence="17">
    <location>
        <begin position="2722"/>
        <end position="2731"/>
    </location>
</feature>
<dbReference type="Pfam" id="PF16602">
    <property type="entry name" value="USP19_linker"/>
    <property type="match status" value="1"/>
</dbReference>
<feature type="coiled-coil region" evidence="18">
    <location>
        <begin position="3351"/>
        <end position="3399"/>
    </location>
</feature>
<dbReference type="Pfam" id="PF23219">
    <property type="entry name" value="LAMB1"/>
    <property type="match status" value="2"/>
</dbReference>
<dbReference type="SUPFAM" id="SSF57196">
    <property type="entry name" value="EGF/Laminin"/>
    <property type="match status" value="23"/>
</dbReference>
<proteinExistence type="predicted"/>
<comment type="caution">
    <text evidence="27">The sequence shown here is derived from an EMBL/GenBank/DDBJ whole genome shotgun (WGS) entry which is preliminary data.</text>
</comment>
<feature type="domain" description="CS" evidence="26">
    <location>
        <begin position="4172"/>
        <end position="4274"/>
    </location>
</feature>
<dbReference type="InterPro" id="IPR000742">
    <property type="entry name" value="EGF"/>
</dbReference>
<feature type="disulfide bond" evidence="17">
    <location>
        <begin position="867"/>
        <end position="884"/>
    </location>
</feature>
<evidence type="ECO:0000259" key="22">
    <source>
        <dbReference type="PROSITE" id="PS50235"/>
    </source>
</evidence>
<dbReference type="SUPFAM" id="SSF144232">
    <property type="entry name" value="HIT/MYND zinc finger-like"/>
    <property type="match status" value="1"/>
</dbReference>
<dbReference type="SUPFAM" id="SSF49764">
    <property type="entry name" value="HSP20-like chaperones"/>
    <property type="match status" value="2"/>
</dbReference>
<keyword evidence="11" id="KW-0130">Cell adhesion</keyword>
<feature type="disulfide bond" evidence="17">
    <location>
        <begin position="2949"/>
        <end position="2958"/>
    </location>
</feature>
<dbReference type="GO" id="GO:0009887">
    <property type="term" value="P:animal organ morphogenesis"/>
    <property type="evidence" value="ECO:0007669"/>
    <property type="project" value="TreeGrafter"/>
</dbReference>
<evidence type="ECO:0000256" key="5">
    <source>
        <dbReference type="ARBA" id="ARBA00022723"/>
    </source>
</evidence>
<dbReference type="FunFam" id="2.10.25.10:FF:000084">
    <property type="entry name" value="Laminin subunit alpha 3"/>
    <property type="match status" value="1"/>
</dbReference>
<feature type="domain" description="Laminin EGF-like" evidence="21">
    <location>
        <begin position="456"/>
        <end position="507"/>
    </location>
</feature>
<feature type="compositionally biased region" description="Low complexity" evidence="19">
    <location>
        <begin position="3908"/>
        <end position="3918"/>
    </location>
</feature>
<dbReference type="InterPro" id="IPR050440">
    <property type="entry name" value="Laminin/Netrin_ECM"/>
</dbReference>
<dbReference type="InterPro" id="IPR056558">
    <property type="entry name" value="LAMB1-4_helical"/>
</dbReference>
<dbReference type="CDD" id="cd22295">
    <property type="entry name" value="cc_LAMB_C"/>
    <property type="match status" value="1"/>
</dbReference>
<feature type="disulfide bond" evidence="17">
    <location>
        <begin position="363"/>
        <end position="372"/>
    </location>
</feature>
<dbReference type="Pfam" id="PF21199">
    <property type="entry name" value="LAMININ_IV_B"/>
    <property type="match status" value="2"/>
</dbReference>
<feature type="region of interest" description="Disordered" evidence="19">
    <location>
        <begin position="3699"/>
        <end position="3783"/>
    </location>
</feature>
<gene>
    <name evidence="27" type="ORF">KOW79_012746</name>
</gene>
<dbReference type="PROSITE" id="PS00973">
    <property type="entry name" value="USP_2"/>
    <property type="match status" value="1"/>
</dbReference>
<feature type="disulfide bond" evidence="17">
    <location>
        <begin position="3046"/>
        <end position="3055"/>
    </location>
</feature>
<dbReference type="GO" id="GO:0016579">
    <property type="term" value="P:protein deubiquitination"/>
    <property type="evidence" value="ECO:0007669"/>
    <property type="project" value="InterPro"/>
</dbReference>
<feature type="coiled-coil region" evidence="18">
    <location>
        <begin position="3598"/>
        <end position="3660"/>
    </location>
</feature>
<feature type="region of interest" description="Disordered" evidence="19">
    <location>
        <begin position="4284"/>
        <end position="4330"/>
    </location>
</feature>
<dbReference type="FunFam" id="2.10.25.10:FF:000101">
    <property type="entry name" value="Laminin subunit beta 1"/>
    <property type="match status" value="2"/>
</dbReference>
<dbReference type="PANTHER" id="PTHR10574">
    <property type="entry name" value="NETRIN/LAMININ-RELATED"/>
    <property type="match status" value="1"/>
</dbReference>
<sequence length="5192" mass="577935">MARCLDLLVLLLALHTLAQELPSSPHGCTDGSCYPATGNLLIGRSVNLTSTSTCGLETPEQYCIVSHLQQSDKCFTCDSWRPYDVDHHRNSHRVENVIYLKDSNGDLTWWQTVNGEESVSIRLNLETEFHFTHLIMKFKTFRPAGMLIERSVDFGRSWRPYRYFAYNCTRTFPGVRTRPLRFIDDVICEERYSDIEPSSEGEVIFKVLDPAIPVSNPYSPNIQDLLRITNLRINFTKLHTLGDNLLDRRPDVLQKYYYAVYELVVRGSCFCYGHASECAPVPGVHTRDNGMIHGRCVCKHNTVGLNCELCQDFYHDLPWRPAEANNPHTCRECNCNGHSDKCHFDMAVYLATGNVSGGVCDDCLHNTMGRNCETCKPFFYQDPARDIRDPRICVRCDCDPVGSLDGGRCDSHTDMYLGMIGGQCRCKPNVQGHRCDYCKDGHYGLNQNDLLGCQPCNCDPRGTSMMGQPCDHISGDCSCKRHVTGRYCNQCKPEYWGLSNDHEGCRPCDCDFGGSYSKRCRMENGQCDCRPHLIDRQCSDVEPGYFCAALDYLTYEAESAVGQSPDSADLPGKPRPAAVSDCAQHLSNQLRRHRRHRHISQQQRAALRRIRQLQQTPDVTIADRERYTDQMVTWTGPGFARVKDGAGLVFTFEDIPYAMEYDIMIRYEPESTEDWEATVSVTSMLLSTSSRCGNLLPTEQLYTVTLLHNKRYILMPQPFCFEPNNRYVVAIRFQRHAVSHRHLTAHILADSLVLIPRYEELPGFMGNDPQAVRRREEMVHYMCLDSFMATPMPILAEICGKLICSISSLMHNGALPCHCDPQGSLSVECKKIGGQCQCRPNVIGRRCNQCAPRTYGFGPYGCTACDCHHDGSDAQHCDPVTGQCPCKSGAFGRQCSECQHGHWGFPNCRPCQCNGHSETCDPHTGACLDCRDNTTGHQCERCTSGNYGNPVLGFGEYCRPCPCPGNPGSGHSNADSCHMQHSSNQIICHCKPGYTGHRCDRCAPGYYGNPEQKDGGCRPCECSGNIVAEDPDSCDPRTGQCLQCLYNTDGPSCSECKPGYYGNALARDCRRCTCMRLGTDQEYCRDEGCYCDKQTGACPCRPNIVNNNCDQCAANHWNLGMDGGCEACGCHPQNSFSSHCNLISGQCHCRPGFGGKQCTECEMFHWGDPAVYCEECKCHSQASVTGQCDRITGACVCKEWAAGQHCNECARGFTGGFPRCVPCHPCFQLWDDIVCQVKHNMDRIRFTIAKILEMGEVPGTSDSRIKELEQKLTDIHKLLLNGEADSLYQLISQATDDLRAEIAVTDGRLMGTERDLNVTREHNDILKQNLTSLEQEFGDLNTTLNQWLSELKNYLSGGISDLLNKVRKYYQESLAAEQRCNASVFGTQSPVEQSQHTRNITEVLLDQMKDKFIRNVTAQKKSLSELKKKAEDMDTRVHHLSQKVCGSSGNASIDGLCSDGPCGGVGCVDSNDTLVCGGPECNGTVGESIRALEKTSDVTKNLTAVSEDLMNMAKKLQDIAKLTENVKAQAMNTLDKAKKKKELFEKSNKKLKDFIQTIRDFLTEEGADPESIEKVAKQVLAITLPVNLTLLDSMVMQIKDSIANLTDVDGVFSYSAEQLAKVKELLDRATNERERAERISNVINETKAAINISQEAIDKARTAIEKALENLNSTQSVTAMVEDKLSNLEDNLMDMMMRLSNLSEQVDILKNKTEQNRMQASEAKELADNATEAASELTKDLSHVEIRYKELKDKIDALGETAAGNVTQKALDMKNEAEDLLRKANKDMETLKKLERKLQKNEQRMQKQREELAELESNVTEIRNFIREKVTGYNTFGFVASSWYNLSGFSLRGRARARTHTHTHRVYQSTAPAVPRAGKFNAHLLTMRTLLLLFICGLVTTLAQEPDHPHGCTHGSCYPATGDLLVGREKNLKASSTCGLTKREPYCIVSHLQEEKKCFQCDSRRPYHSVYNTITHRIENVITSFKPDHKKRWWQSENGKSDVYIQLDLEAEFHFTHLIMTFKTFRPAAMLIERSADFGHTWQVYRYFAHDCASVYPGISQGPLRNVDDLICESRYSDIEPSTEGEVIFRVLDPAIRIEDPYSARIQNQLKITNLRVNFTKLHTLGDNLLDSRVEIKEKYYYAVYELVVRGNCFCYGHASECAPIDGIRDDIERMVHGRCVCKHNTKGLNCEQCDDFHNDLPWKPAEGRNSNACKKCNCNDHSKKCHFDMAVYLATGNISGGVCDDCLHNTMGRNCETCKPFFYQDPARDIRDPRICVACNCDSDGSVNGGVCDGYDDPTVGMIAGQCRCKENVEGHRCDRCKSGFFGLSANDPQGCQPCRCDPRGTVSGSPRCDPVRGDCFCKRMVTGRTCNQCLPEHWALSHDASGCRACECDVGGAIDNQCSIESGQCHCRSHMVGRQCNQVETGYFFMALDYYIYEAEFAKLGQGCTIEEREWQSGRPVSWTGTGFARVPEGSTLEFSINNVPYSMEYDVLIRYEPQMPQDWQEVRVKIIRPGPIPTSSPCGNTIPADDLMTVSLPSGSRFMVLPRSVCLERGVSYTLRLEFVSYTDKNSIPGFSNANILIDSISLLPRYNSLDMFVVGDPASVLRKQSYERYRCHESAKSVSRPAMSEVCTKLILSMSAVINDGALPCQCDPQGSLSSQCDVRGGQCPCRPNVIGRRCDRCAPGSYGFGPAGCKACECNQEGSRSQFCDQHTGQCSCLPGAFSRHCDSCQAGHWGFPNCRPCQCNGHTEECHQRTGVCLSCRDHTAGDQCEKCANGYYGNPVLGSGSRCQPCPCPDGPESGRHFAASCYQDNHSRQVVCNCKQGYTGIVKRSGGTVLKRARCEECAPGYYGNPSQPGGRCQPCRCSNNIDLSDPESCDRRTGECLKCLYNTEGPECAVCKSGYYGDASRRNCRKCTCNFLGTERSQCLSRDDCLCQRATGQCQCLPNVIGLTCDHCAPNYWNLASGRGCESCNCDPNNAYTSGCNEFTGQCQCRDGFGGKTCRDCQENFWGDPRILCRACDCDSRGIETSQCDRSTGHCACRQGVSGVRCDQCARGFSGIFPACQPCHQCFGDWDRIVQDLAARTKALVARAKEIQTTGLTGAYEKHFKELEEKLAQAQDIVNARNATAEAVTNLMGMIEYLRTRIGETTDTLTQLEGDLTTVQDSNYEASNQLSSLEREAKGLSLSSERLNNQLDILKNSNFLGAYDSIRASYNKSRDAERRTNQSTIDIPSTVSQSADTRKKTERVMAMNKDDFNRKNAANKRALTDLNAKVQNLDIKKINEKVCGAPGDVPCSESPCGGVDCRDDGRRHCGGLNCNGAAAVADNALERSKHAEKELIKAMGEVEDLFKQVADAKTKAQEAKDKAQAALMKASDTKNKVERSNNDLRDLIKQIRAFLMQEGADPDSIEAVANQVLELSIPASPQQIRHLADEIKDRVRSLSNVDAILHQTQDDVRKAEQLLMKARNAKNKADRVKNTANSVKQALDDARKAQAAAEKAIQRARDDIGMTENRLAQIQSETSASEKDLNDAMNKLGDLGQQIAALKAKQANNSMVAARAKDTATMAQSKANTAKQDLDGELSDKYRSVQDLVGRKASAVQNAKNKAERLRDEAKQLLKDAQDKLHRLSELEKDYEENQKTLQAKARQLDGLEDKMKMILDAINKQIQIYNTCQTELLVSSTSRFCAGKSNAAKIAGPCRKRRSSDSDPSESGSAGGSEVRNSRPVSGKWLKMASSSSSASGPASRRRAQRGAEESSSKKKQKDRANQESREAKRAATAANLDTKKDVFLDWKQNADEVIVKLRCGEGALKLENVDTAFSDTACQVRFPDGREWSCHLHAEIESSCSKVLYKEKGSILQLIMQKKVPFHDWPTLMNTKENSPVNILRENECSQKSSTDRSEKSSLSSETLKPSSRLEEQAPPTDPKCSKPDRGVKRGMKKKQVENTESAGVRVSETKTGAKGDLTPEPTAKRTVRPSKSTKEPTVASSPAREHQLKPVVNGKPLTSCGSASVSTTAREGKLQPQIKASQGVQKEKEMEKKTDGRTQAEAGKNKNQVTVCEPRLEPHEPSPPKVIPPGETCKTGETSRGGTAPEDREKNKEQGRNEGAMQDRRQTDVPAHRVESGEIVPTIDSKRQVIKNTEEEKRDRSKEEPCEKSLEKDREPMVNLSFVKNDSYEKGTDLMVVNVYLKEICREISKALFREQDFTLIFQTSDANFLRQHPDCGPNTVFKWQVKLRNLIQPEQCSFCFTPSRIDITLRKRHSQRWGGLEAQVSQGAVGGAKVAVPSGPSSLDKSQPGSSQHALPAKEEPRAGEEKPKSSRTPEDGALDAVVPHSVSDHVPIKQEPAITTPKPTCMVQPMTHAPPASGERPEEEEEKKVCLPGFTGLVNLGNTCFMNSVIQSLSNTRELRDYFHDRAFETEINCNNPLGTGGRLAIGFAVLLRALWKGTHHAFQPSKLKAIVASKASQFTGYAQHDAQEFMAFLLDGLHEDLNRIQNKPYTETVDSDGRQDEVVAEEAWQRHKMRNDSFIVDLFQGQYKSKLVCPMCSKVSITFDPFLYLPVPLPQKQKVLTVFYFAKEPHKKPVKFLVSVSKENSSTAEVLESISRSVRVKPENLRLAEVVKNRFHRIFLPSHALDTVSSTDMLFCFEVLSKELTKEKVVLLRVHQRLQVPSIPILKCAACQKPPLSDDEKLRRCTRCYRVGYCNQACQKNHWPTHKSLCRPNSENVGLPFLISVPESRLTYTRLTQLLEGYSRYSVNVFRPPFQSGRTSPEASLSRADHHLSTGSTAEGSGTEEEELHAVEEGEVEEQASVSSEMAAAQASAHSAEDLNSLSTQTTDSAFSELLSCSQDPFGEKETSCEKAVKPEAAVTGYQQPSECSYRSGSQFYISLQDANNKEVKLEDKGDGVLEVPEDCTVELVWKNNERLKEYVLVRSKELEFDEDPGSASETARAGHFTLEQCLNLFTKPEVLAPEEAWYCPKCQQHREASKQLLLWRLPNVLIIQLKRFSFRSFIWRDKINDMVDFPVRNLDLSKFCIGQKEDVQQPPIYDLYAVINHYGGMIGGHYTAYARLPNDKNSQRSDVGWRLFDDSTVTTVEESQVVTRYAYVLFYRRRNSPVERPPRLLDPLGAESPAAAGAAASQASSQALFGTDLDAEGPPQLGAEVTSDLFARSAECSGSSYTSMEEVD</sequence>
<dbReference type="FunFam" id="2.10.25.10:FF:000011">
    <property type="entry name" value="Cadherin EGF LAG seven-pass G-type receptor"/>
    <property type="match status" value="4"/>
</dbReference>
<feature type="domain" description="Laminin EGF-like" evidence="21">
    <location>
        <begin position="2920"/>
        <end position="2976"/>
    </location>
</feature>
<feature type="compositionally biased region" description="Polar residues" evidence="19">
    <location>
        <begin position="4292"/>
        <end position="4306"/>
    </location>
</feature>
<dbReference type="InterPro" id="IPR007052">
    <property type="entry name" value="CS_dom"/>
</dbReference>
<dbReference type="PROSITE" id="PS51203">
    <property type="entry name" value="CS"/>
    <property type="match status" value="2"/>
</dbReference>
<feature type="disulfide bond" evidence="17">
    <location>
        <begin position="2674"/>
        <end position="2683"/>
    </location>
</feature>
<dbReference type="InterPro" id="IPR038765">
    <property type="entry name" value="Papain-like_cys_pep_sf"/>
</dbReference>
<feature type="disulfide bond" evidence="17">
    <location>
        <begin position="886"/>
        <end position="895"/>
    </location>
</feature>
<feature type="domain" description="Laminin EGF-like" evidence="21">
    <location>
        <begin position="2153"/>
        <end position="2216"/>
    </location>
</feature>
<dbReference type="Gene3D" id="2.10.25.10">
    <property type="entry name" value="Laminin"/>
    <property type="match status" value="20"/>
</dbReference>
<feature type="disulfide bond" evidence="17">
    <location>
        <begin position="3025"/>
        <end position="3037"/>
    </location>
</feature>
<feature type="disulfide bond" evidence="17">
    <location>
        <begin position="2703"/>
        <end position="2720"/>
    </location>
</feature>
<dbReference type="FunFam" id="2.170.300.10:FF:000004">
    <property type="entry name" value="Laminin subunit beta 1"/>
    <property type="match status" value="2"/>
</dbReference>
<evidence type="ECO:0000259" key="23">
    <source>
        <dbReference type="PROSITE" id="PS50865"/>
    </source>
</evidence>
<dbReference type="FunFam" id="2.10.25.10:FF:000130">
    <property type="entry name" value="Laminin subunit beta 1"/>
    <property type="match status" value="2"/>
</dbReference>
<dbReference type="CDD" id="cd06466">
    <property type="entry name" value="p23_CS_SGT1_like"/>
    <property type="match status" value="1"/>
</dbReference>
<evidence type="ECO:0000256" key="8">
    <source>
        <dbReference type="ARBA" id="ARBA00022771"/>
    </source>
</evidence>
<dbReference type="FunFam" id="2.10.25.10:FF:000138">
    <property type="entry name" value="Laminin subunit beta 1"/>
    <property type="match status" value="2"/>
</dbReference>
<feature type="disulfide bond" evidence="17">
    <location>
        <begin position="838"/>
        <end position="847"/>
    </location>
</feature>
<dbReference type="SMART" id="SM00181">
    <property type="entry name" value="EGF"/>
    <property type="match status" value="17"/>
</dbReference>
<dbReference type="FunFam" id="2.10.25.10:FF:000280">
    <property type="entry name" value="Laminin subunit beta 4"/>
    <property type="match status" value="2"/>
</dbReference>
<keyword evidence="14" id="KW-0325">Glycoprotein</keyword>
<feature type="coiled-coil region" evidence="18">
    <location>
        <begin position="3454"/>
        <end position="3554"/>
    </location>
</feature>
<feature type="disulfide bond" evidence="17">
    <location>
        <begin position="2892"/>
        <end position="2901"/>
    </location>
</feature>
<feature type="disulfide bond" evidence="17">
    <location>
        <begin position="491"/>
        <end position="505"/>
    </location>
</feature>
<evidence type="ECO:0000256" key="11">
    <source>
        <dbReference type="ARBA" id="ARBA00022889"/>
    </source>
</evidence>
<feature type="disulfide bond" evidence="17">
    <location>
        <begin position="426"/>
        <end position="435"/>
    </location>
</feature>
<feature type="domain" description="Laminin EGF-like" evidence="21">
    <location>
        <begin position="2653"/>
        <end position="2700"/>
    </location>
</feature>
<feature type="region of interest" description="Disordered" evidence="19">
    <location>
        <begin position="4353"/>
        <end position="4376"/>
    </location>
</feature>
<organism evidence="27 28">
    <name type="scientific">Hemibagrus wyckioides</name>
    <dbReference type="NCBI Taxonomy" id="337641"/>
    <lineage>
        <taxon>Eukaryota</taxon>
        <taxon>Metazoa</taxon>
        <taxon>Chordata</taxon>
        <taxon>Craniata</taxon>
        <taxon>Vertebrata</taxon>
        <taxon>Euteleostomi</taxon>
        <taxon>Actinopterygii</taxon>
        <taxon>Neopterygii</taxon>
        <taxon>Teleostei</taxon>
        <taxon>Ostariophysi</taxon>
        <taxon>Siluriformes</taxon>
        <taxon>Bagridae</taxon>
        <taxon>Hemibagrus</taxon>
    </lineage>
</organism>
<dbReference type="Pfam" id="PF00053">
    <property type="entry name" value="EGF_laminin"/>
    <property type="match status" value="21"/>
</dbReference>
<evidence type="ECO:0000313" key="27">
    <source>
        <dbReference type="EMBL" id="KAG7323044.1"/>
    </source>
</evidence>
<dbReference type="SMART" id="SM00136">
    <property type="entry name" value="LamNT"/>
    <property type="match status" value="2"/>
</dbReference>
<feature type="coiled-coil region" evidence="18">
    <location>
        <begin position="1413"/>
        <end position="1443"/>
    </location>
</feature>
<evidence type="ECO:0000256" key="19">
    <source>
        <dbReference type="SAM" id="MobiDB-lite"/>
    </source>
</evidence>
<keyword evidence="5" id="KW-0479">Metal-binding</keyword>
<evidence type="ECO:0000256" key="18">
    <source>
        <dbReference type="SAM" id="Coils"/>
    </source>
</evidence>
<dbReference type="GO" id="GO:0004843">
    <property type="term" value="F:cysteine-type deubiquitinase activity"/>
    <property type="evidence" value="ECO:0007669"/>
    <property type="project" value="InterPro"/>
</dbReference>
<feature type="disulfide bond" evidence="17">
    <location>
        <begin position="1178"/>
        <end position="1195"/>
    </location>
</feature>
<keyword evidence="4" id="KW-0597">Phosphoprotein</keyword>
<feature type="domain" description="Laminin EGF-like" evidence="21">
    <location>
        <begin position="1020"/>
        <end position="1071"/>
    </location>
</feature>
<feature type="domain" description="Laminin EGF-like" evidence="21">
    <location>
        <begin position="911"/>
        <end position="960"/>
    </location>
</feature>
<dbReference type="FunFam" id="2.60.120.260:FF:000010">
    <property type="entry name" value="Laminin subunit beta 1"/>
    <property type="match status" value="2"/>
</dbReference>
<dbReference type="InterPro" id="IPR001394">
    <property type="entry name" value="Peptidase_C19_UCH"/>
</dbReference>
<evidence type="ECO:0000256" key="3">
    <source>
        <dbReference type="ARBA" id="ARBA00022530"/>
    </source>
</evidence>
<evidence type="ECO:0000256" key="4">
    <source>
        <dbReference type="ARBA" id="ARBA00022553"/>
    </source>
</evidence>
<keyword evidence="15 17" id="KW-0424">Laminin EGF-like domain</keyword>
<feature type="disulfide bond" evidence="17">
    <location>
        <begin position="3027"/>
        <end position="3044"/>
    </location>
</feature>
<evidence type="ECO:0000256" key="15">
    <source>
        <dbReference type="ARBA" id="ARBA00023292"/>
    </source>
</evidence>
<dbReference type="PROSITE" id="PS50865">
    <property type="entry name" value="ZF_MYND_2"/>
    <property type="match status" value="1"/>
</dbReference>
<dbReference type="FunFam" id="3.90.70.10:FF:000020">
    <property type="entry name" value="ubiquitin carboxyl-terminal hydrolase 19 isoform X4"/>
    <property type="match status" value="1"/>
</dbReference>
<feature type="region of interest" description="Disordered" evidence="19">
    <location>
        <begin position="4771"/>
        <end position="4840"/>
    </location>
</feature>
<dbReference type="InterPro" id="IPR008978">
    <property type="entry name" value="HSP20-like_chaperone"/>
</dbReference>
<evidence type="ECO:0000256" key="6">
    <source>
        <dbReference type="ARBA" id="ARBA00022729"/>
    </source>
</evidence>
<feature type="domain" description="MYND-type" evidence="23">
    <location>
        <begin position="4683"/>
        <end position="4725"/>
    </location>
</feature>
<dbReference type="InterPro" id="IPR008211">
    <property type="entry name" value="Laminin_N"/>
</dbReference>
<dbReference type="FunFam" id="2.10.25.10:FF:000135">
    <property type="entry name" value="Laminin subunit beta 4"/>
    <property type="match status" value="3"/>
</dbReference>
<feature type="disulfide bond" evidence="17">
    <location>
        <begin position="298"/>
        <end position="307"/>
    </location>
</feature>
<feature type="coiled-coil region" evidence="18">
    <location>
        <begin position="1619"/>
        <end position="1825"/>
    </location>
</feature>
<dbReference type="Pfam" id="PF00443">
    <property type="entry name" value="UCH"/>
    <property type="match status" value="1"/>
</dbReference>
<dbReference type="Proteomes" id="UP000824219">
    <property type="component" value="Linkage Group LG15"/>
</dbReference>
<reference evidence="27 28" key="1">
    <citation type="submission" date="2021-06" db="EMBL/GenBank/DDBJ databases">
        <title>Chromosome-level genome assembly of the red-tail catfish (Hemibagrus wyckioides).</title>
        <authorList>
            <person name="Shao F."/>
        </authorList>
    </citation>
    <scope>NUCLEOTIDE SEQUENCE [LARGE SCALE GENOMIC DNA]</scope>
    <source>
        <strain evidence="27">EC202008001</strain>
        <tissue evidence="27">Blood</tissue>
    </source>
</reference>
<dbReference type="InterPro" id="IPR028889">
    <property type="entry name" value="USP"/>
</dbReference>
<dbReference type="PROSITE" id="PS51116">
    <property type="entry name" value="LAMININ_IVB"/>
    <property type="match status" value="2"/>
</dbReference>
<feature type="disulfide bond" evidence="17">
    <location>
        <begin position="930"/>
        <end position="939"/>
    </location>
</feature>
<feature type="disulfide bond" evidence="17">
    <location>
        <begin position="2766"/>
        <end position="2775"/>
    </location>
</feature>
<dbReference type="SUPFAM" id="SSF54001">
    <property type="entry name" value="Cysteine proteinases"/>
    <property type="match status" value="1"/>
</dbReference>
<feature type="compositionally biased region" description="Low complexity" evidence="19">
    <location>
        <begin position="4814"/>
        <end position="4829"/>
    </location>
</feature>
<dbReference type="CDD" id="cd00055">
    <property type="entry name" value="EGF_Lam"/>
    <property type="match status" value="26"/>
</dbReference>
<dbReference type="GO" id="GO:0008270">
    <property type="term" value="F:zinc ion binding"/>
    <property type="evidence" value="ECO:0007669"/>
    <property type="project" value="UniProtKB-KW"/>
</dbReference>
<evidence type="ECO:0000256" key="9">
    <source>
        <dbReference type="ARBA" id="ARBA00022833"/>
    </source>
</evidence>
<evidence type="ECO:0000256" key="7">
    <source>
        <dbReference type="ARBA" id="ARBA00022737"/>
    </source>
</evidence>
<accession>A0A9D3SL06</accession>
<dbReference type="PROSITE" id="PS51117">
    <property type="entry name" value="LAMININ_NTER"/>
    <property type="match status" value="2"/>
</dbReference>
<feature type="disulfide bond" evidence="17">
    <location>
        <begin position="819"/>
        <end position="836"/>
    </location>
</feature>
<feature type="region of interest" description="Disordered" evidence="19">
    <location>
        <begin position="3221"/>
        <end position="3248"/>
    </location>
</feature>
<dbReference type="CDD" id="cd22299">
    <property type="entry name" value="cc_LAMB2_C"/>
    <property type="match status" value="1"/>
</dbReference>
<evidence type="ECO:0000256" key="10">
    <source>
        <dbReference type="ARBA" id="ARBA00022869"/>
    </source>
</evidence>
<feature type="domain" description="Laminin EGF-like" evidence="21">
    <location>
        <begin position="2340"/>
        <end position="2391"/>
    </location>
</feature>
<feature type="domain" description="Laminin EGF-like" evidence="21">
    <location>
        <begin position="2280"/>
        <end position="2339"/>
    </location>
</feature>
<feature type="compositionally biased region" description="Basic and acidic residues" evidence="19">
    <location>
        <begin position="4309"/>
        <end position="4328"/>
    </location>
</feature>
<feature type="disulfide bond" evidence="17">
    <location>
        <begin position="865"/>
        <end position="877"/>
    </location>
</feature>
<dbReference type="Gene3D" id="2.60.40.790">
    <property type="match status" value="2"/>
</dbReference>
<dbReference type="Gene3D" id="3.90.70.10">
    <property type="entry name" value="Cysteine proteinases"/>
    <property type="match status" value="2"/>
</dbReference>
<feature type="domain" description="Laminin EGF-like" evidence="21">
    <location>
        <begin position="2977"/>
        <end position="3024"/>
    </location>
</feature>
<feature type="domain" description="Laminin IV type B" evidence="24">
    <location>
        <begin position="547"/>
        <end position="811"/>
    </location>
</feature>
<feature type="disulfide bond" evidence="17">
    <location>
        <begin position="2653"/>
        <end position="2665"/>
    </location>
</feature>
<dbReference type="OrthoDB" id="5985440at2759"/>
<feature type="domain" description="Laminin EGF-like" evidence="21">
    <location>
        <begin position="961"/>
        <end position="1019"/>
    </location>
</feature>
<feature type="domain" description="Laminin EGF-like" evidence="21">
    <location>
        <begin position="2747"/>
        <end position="2796"/>
    </location>
</feature>
<dbReference type="InterPro" id="IPR013015">
    <property type="entry name" value="Laminin_IV_B"/>
</dbReference>
<feature type="compositionally biased region" description="Low complexity" evidence="19">
    <location>
        <begin position="3715"/>
        <end position="3724"/>
    </location>
</feature>
<name>A0A9D3SL06_9TELE</name>
<keyword evidence="13 17" id="KW-1015">Disulfide bond</keyword>